<name>A0ABT4QMK8_9HYPH</name>
<dbReference type="InterPro" id="IPR000182">
    <property type="entry name" value="GNAT_dom"/>
</dbReference>
<proteinExistence type="predicted"/>
<evidence type="ECO:0000313" key="4">
    <source>
        <dbReference type="Proteomes" id="UP001152178"/>
    </source>
</evidence>
<keyword evidence="4" id="KW-1185">Reference proteome</keyword>
<dbReference type="PROSITE" id="PS51186">
    <property type="entry name" value="GNAT"/>
    <property type="match status" value="1"/>
</dbReference>
<dbReference type="RefSeq" id="WP_269903444.1">
    <property type="nucleotide sequence ID" value="NZ_JAPFQA010000001.1"/>
</dbReference>
<dbReference type="Pfam" id="PF00583">
    <property type="entry name" value="Acetyltransf_1"/>
    <property type="match status" value="1"/>
</dbReference>
<evidence type="ECO:0000313" key="3">
    <source>
        <dbReference type="EMBL" id="MCZ8542787.1"/>
    </source>
</evidence>
<feature type="domain" description="N-acetyltransferase" evidence="2">
    <location>
        <begin position="111"/>
        <end position="270"/>
    </location>
</feature>
<dbReference type="EMBL" id="JAPFQA010000001">
    <property type="protein sequence ID" value="MCZ8542787.1"/>
    <property type="molecule type" value="Genomic_DNA"/>
</dbReference>
<reference evidence="3" key="1">
    <citation type="submission" date="2022-11" db="EMBL/GenBank/DDBJ databases">
        <authorList>
            <person name="Coimbra C."/>
        </authorList>
    </citation>
    <scope>NUCLEOTIDE SEQUENCE</scope>
    <source>
        <strain evidence="3">Jales19</strain>
    </source>
</reference>
<dbReference type="SUPFAM" id="SSF55729">
    <property type="entry name" value="Acyl-CoA N-acyltransferases (Nat)"/>
    <property type="match status" value="1"/>
</dbReference>
<dbReference type="Proteomes" id="UP001152178">
    <property type="component" value="Unassembled WGS sequence"/>
</dbReference>
<dbReference type="InterPro" id="IPR016181">
    <property type="entry name" value="Acyl_CoA_acyltransferase"/>
</dbReference>
<gene>
    <name evidence="3" type="ORF">OOJ09_01245</name>
</gene>
<organism evidence="3 4">
    <name type="scientific">Mesorhizobium qingshengii</name>
    <dbReference type="NCBI Taxonomy" id="1165689"/>
    <lineage>
        <taxon>Bacteria</taxon>
        <taxon>Pseudomonadati</taxon>
        <taxon>Pseudomonadota</taxon>
        <taxon>Alphaproteobacteria</taxon>
        <taxon>Hyphomicrobiales</taxon>
        <taxon>Phyllobacteriaceae</taxon>
        <taxon>Mesorhizobium</taxon>
    </lineage>
</organism>
<evidence type="ECO:0000259" key="2">
    <source>
        <dbReference type="PROSITE" id="PS51186"/>
    </source>
</evidence>
<dbReference type="CDD" id="cd04301">
    <property type="entry name" value="NAT_SF"/>
    <property type="match status" value="1"/>
</dbReference>
<comment type="caution">
    <text evidence="3">The sequence shown here is derived from an EMBL/GenBank/DDBJ whole genome shotgun (WGS) entry which is preliminary data.</text>
</comment>
<evidence type="ECO:0000256" key="1">
    <source>
        <dbReference type="SAM" id="MobiDB-lite"/>
    </source>
</evidence>
<protein>
    <submittedName>
        <fullName evidence="3">GNAT family N-acetyltransferase</fullName>
    </submittedName>
</protein>
<sequence>MRSGIIFRFHLDDVSYLICHFCEMQEAPAPKIHSKACRSMPPRSWELASAVASRYCYRIDRERNALITEDTMPAEITDLAIGYRRLPAGKLANAVTWMEARAPQPLPAQPLAMSRITMPGCASYRAIFLEIGAPWLWDRVSEMSDTEIAEHFADPRQHLYYGYDESGTHLGMVEFSVADSNEIEITYFGLFPSLTGRGFGKRLMAGALDLAWRLNPSRIWLHTSSFDHHSVIGFYSACGFVPFATGFEIVDDPRIKGTLPRSAAPQIPLIEAEWSACNPTGGNGKGAPASPENRQLAQT</sequence>
<feature type="region of interest" description="Disordered" evidence="1">
    <location>
        <begin position="277"/>
        <end position="299"/>
    </location>
</feature>
<accession>A0ABT4QMK8</accession>
<dbReference type="Gene3D" id="3.40.630.30">
    <property type="match status" value="1"/>
</dbReference>